<protein>
    <submittedName>
        <fullName evidence="2">IS701 family transposase</fullName>
    </submittedName>
</protein>
<dbReference type="InterPro" id="IPR039365">
    <property type="entry name" value="IS701-like"/>
</dbReference>
<dbReference type="AlphaFoldDB" id="A0AA44XYY9"/>
<dbReference type="PANTHER" id="PTHR33627">
    <property type="entry name" value="TRANSPOSASE"/>
    <property type="match status" value="1"/>
</dbReference>
<dbReference type="Pfam" id="PF13546">
    <property type="entry name" value="DDE_5"/>
    <property type="match status" value="1"/>
</dbReference>
<proteinExistence type="predicted"/>
<gene>
    <name evidence="2" type="ORF">C6T65_19480</name>
</gene>
<sequence>MLPHMDPAGGLYWIIDDTGFPKKGKHSVGVARQYCGQLGKQDNCQVAVSLSVATEDASLPVSYRLYLPREWSDDPARRRKAGVPEEIEFSTKPEIATGQLREARQSGAPDGIVLADAGCGDDTSFREAVSELGLQYAVGIRSNTRVWARLLSLPSPPRGNRAGRVACCGARRDMSRSEIKDLASTLDASCYRNVIWREGTCAALSSRFAVVRVRASHRDYWRSTLRDEEWLLIEWPEGDPEPLKYWLSTLPPDTTLERMVHVAKMRWRIAAYIARRLQRCPLCSAPKIYLLTQ</sequence>
<organism evidence="2 3">
    <name type="scientific">Burkholderia vietnamiensis</name>
    <dbReference type="NCBI Taxonomy" id="60552"/>
    <lineage>
        <taxon>Bacteria</taxon>
        <taxon>Pseudomonadati</taxon>
        <taxon>Pseudomonadota</taxon>
        <taxon>Betaproteobacteria</taxon>
        <taxon>Burkholderiales</taxon>
        <taxon>Burkholderiaceae</taxon>
        <taxon>Burkholderia</taxon>
        <taxon>Burkholderia cepacia complex</taxon>
    </lineage>
</organism>
<evidence type="ECO:0000313" key="3">
    <source>
        <dbReference type="Proteomes" id="UP000237632"/>
    </source>
</evidence>
<reference evidence="2 3" key="1">
    <citation type="submission" date="2018-03" db="EMBL/GenBank/DDBJ databases">
        <authorList>
            <person name="Nguyen K."/>
            <person name="Fouts D."/>
            <person name="Sutton G."/>
        </authorList>
    </citation>
    <scope>NUCLEOTIDE SEQUENCE [LARGE SCALE GENOMIC DNA]</scope>
    <source>
        <strain evidence="2 3">AU3578</strain>
    </source>
</reference>
<name>A0AA44XYY9_BURVI</name>
<dbReference type="InterPro" id="IPR012337">
    <property type="entry name" value="RNaseH-like_sf"/>
</dbReference>
<dbReference type="SUPFAM" id="SSF53098">
    <property type="entry name" value="Ribonuclease H-like"/>
    <property type="match status" value="1"/>
</dbReference>
<comment type="caution">
    <text evidence="2">The sequence shown here is derived from an EMBL/GenBank/DDBJ whole genome shotgun (WGS) entry which is preliminary data.</text>
</comment>
<evidence type="ECO:0000313" key="2">
    <source>
        <dbReference type="EMBL" id="PRH40715.1"/>
    </source>
</evidence>
<evidence type="ECO:0000259" key="1">
    <source>
        <dbReference type="Pfam" id="PF13546"/>
    </source>
</evidence>
<dbReference type="NCBIfam" id="NF033540">
    <property type="entry name" value="transpos_IS701"/>
    <property type="match status" value="1"/>
</dbReference>
<feature type="domain" description="Transposase IS701-like DDE" evidence="1">
    <location>
        <begin position="1"/>
        <end position="200"/>
    </location>
</feature>
<dbReference type="PANTHER" id="PTHR33627:SF1">
    <property type="entry name" value="TRANSPOSASE"/>
    <property type="match status" value="1"/>
</dbReference>
<dbReference type="Proteomes" id="UP000237632">
    <property type="component" value="Unassembled WGS sequence"/>
</dbReference>
<dbReference type="EMBL" id="PVHK01000138">
    <property type="protein sequence ID" value="PRH40715.1"/>
    <property type="molecule type" value="Genomic_DNA"/>
</dbReference>
<accession>A0AA44XYY9</accession>
<dbReference type="InterPro" id="IPR038721">
    <property type="entry name" value="IS701-like_DDE_dom"/>
</dbReference>